<keyword evidence="2" id="KW-1185">Reference proteome</keyword>
<comment type="caution">
    <text evidence="1">The sequence shown here is derived from an EMBL/GenBank/DDBJ whole genome shotgun (WGS) entry which is preliminary data.</text>
</comment>
<protein>
    <submittedName>
        <fullName evidence="1">DUF3253 domain-containing protein</fullName>
    </submittedName>
</protein>
<dbReference type="SUPFAM" id="SSF46785">
    <property type="entry name" value="Winged helix' DNA-binding domain"/>
    <property type="match status" value="1"/>
</dbReference>
<evidence type="ECO:0000313" key="2">
    <source>
        <dbReference type="Proteomes" id="UP000264310"/>
    </source>
</evidence>
<dbReference type="Proteomes" id="UP000264310">
    <property type="component" value="Unassembled WGS sequence"/>
</dbReference>
<dbReference type="InterPro" id="IPR036390">
    <property type="entry name" value="WH_DNA-bd_sf"/>
</dbReference>
<organism evidence="1 2">
    <name type="scientific">Fulvimarina endophytica</name>
    <dbReference type="NCBI Taxonomy" id="2293836"/>
    <lineage>
        <taxon>Bacteria</taxon>
        <taxon>Pseudomonadati</taxon>
        <taxon>Pseudomonadota</taxon>
        <taxon>Alphaproteobacteria</taxon>
        <taxon>Hyphomicrobiales</taxon>
        <taxon>Aurantimonadaceae</taxon>
        <taxon>Fulvimarina</taxon>
    </lineage>
</organism>
<dbReference type="InterPro" id="IPR021660">
    <property type="entry name" value="DUF3253"/>
</dbReference>
<name>A0A371X7A0_9HYPH</name>
<evidence type="ECO:0000313" key="1">
    <source>
        <dbReference type="EMBL" id="RFC65119.1"/>
    </source>
</evidence>
<dbReference type="Gene3D" id="1.10.10.10">
    <property type="entry name" value="Winged helix-like DNA-binding domain superfamily/Winged helix DNA-binding domain"/>
    <property type="match status" value="1"/>
</dbReference>
<gene>
    <name evidence="1" type="ORF">DYI37_04490</name>
</gene>
<dbReference type="Pfam" id="PF11625">
    <property type="entry name" value="DUF3253"/>
    <property type="match status" value="1"/>
</dbReference>
<proteinExistence type="predicted"/>
<reference evidence="1 2" key="1">
    <citation type="submission" date="2018-08" db="EMBL/GenBank/DDBJ databases">
        <title>Fulvimarina sp. 85, whole genome shotgun sequence.</title>
        <authorList>
            <person name="Tuo L."/>
        </authorList>
    </citation>
    <scope>NUCLEOTIDE SEQUENCE [LARGE SCALE GENOMIC DNA]</scope>
    <source>
        <strain evidence="1 2">85</strain>
    </source>
</reference>
<dbReference type="AlphaFoldDB" id="A0A371X7A0"/>
<dbReference type="InterPro" id="IPR036388">
    <property type="entry name" value="WH-like_DNA-bd_sf"/>
</dbReference>
<dbReference type="RefSeq" id="WP_116682017.1">
    <property type="nucleotide sequence ID" value="NZ_QURL01000002.1"/>
</dbReference>
<dbReference type="OrthoDB" id="7631458at2"/>
<sequence length="94" mass="10575">MSATELRIDSDEIARTILTLCAERGPDKTVCPSEVARAIAGSDEKRWRRLMPTIRHQSIRLADKARIVIRRKGRVVDPHAFKGIYRLAIPAPDA</sequence>
<dbReference type="EMBL" id="QURL01000002">
    <property type="protein sequence ID" value="RFC65119.1"/>
    <property type="molecule type" value="Genomic_DNA"/>
</dbReference>
<accession>A0A371X7A0</accession>